<dbReference type="PANTHER" id="PTHR10225">
    <property type="entry name" value="HYALURONAN RECEPTOR"/>
    <property type="match status" value="1"/>
</dbReference>
<evidence type="ECO:0000256" key="27">
    <source>
        <dbReference type="SAM" id="SignalP"/>
    </source>
</evidence>
<dbReference type="PRINTS" id="PR00658">
    <property type="entry name" value="CD44"/>
</dbReference>
<evidence type="ECO:0000256" key="4">
    <source>
        <dbReference type="ARBA" id="ARBA00020474"/>
    </source>
</evidence>
<evidence type="ECO:0000256" key="21">
    <source>
        <dbReference type="ARBA" id="ARBA00031823"/>
    </source>
</evidence>
<feature type="domain" description="Link" evidence="28">
    <location>
        <begin position="41"/>
        <end position="130"/>
    </location>
</feature>
<dbReference type="GO" id="GO:0006954">
    <property type="term" value="P:inflammatory response"/>
    <property type="evidence" value="ECO:0007669"/>
    <property type="project" value="TreeGrafter"/>
</dbReference>
<feature type="chain" id="PRO_5034742930" description="CD44 antigen" evidence="27">
    <location>
        <begin position="27"/>
        <end position="420"/>
    </location>
</feature>
<evidence type="ECO:0000256" key="24">
    <source>
        <dbReference type="PROSITE-ProRule" id="PRU00323"/>
    </source>
</evidence>
<evidence type="ECO:0000256" key="6">
    <source>
        <dbReference type="ARBA" id="ARBA00022525"/>
    </source>
</evidence>
<keyword evidence="14 24" id="KW-1015">Disulfide bond</keyword>
<dbReference type="InterPro" id="IPR016186">
    <property type="entry name" value="C-type_lectin-like/link_sf"/>
</dbReference>
<dbReference type="InterPro" id="IPR000538">
    <property type="entry name" value="Link_dom"/>
</dbReference>
<keyword evidence="8 26" id="KW-0812">Transmembrane</keyword>
<evidence type="ECO:0000256" key="18">
    <source>
        <dbReference type="ARBA" id="ARBA00029917"/>
    </source>
</evidence>
<feature type="region of interest" description="Disordered" evidence="25">
    <location>
        <begin position="139"/>
        <end position="320"/>
    </location>
</feature>
<keyword evidence="6" id="KW-0964">Secreted</keyword>
<keyword evidence="9 27" id="KW-0732">Signal</keyword>
<feature type="transmembrane region" description="Helical" evidence="26">
    <location>
        <begin position="325"/>
        <end position="346"/>
    </location>
</feature>
<dbReference type="InterPro" id="IPR016187">
    <property type="entry name" value="CTDL_fold"/>
</dbReference>
<evidence type="ECO:0000256" key="3">
    <source>
        <dbReference type="ARBA" id="ARBA00004613"/>
    </source>
</evidence>
<evidence type="ECO:0000256" key="13">
    <source>
        <dbReference type="ARBA" id="ARBA00023136"/>
    </source>
</evidence>
<feature type="compositionally biased region" description="Basic and acidic residues" evidence="25">
    <location>
        <begin position="260"/>
        <end position="269"/>
    </location>
</feature>
<organism evidence="29 30">
    <name type="scientific">Astyanax mexicanus</name>
    <name type="common">Blind cave fish</name>
    <name type="synonym">Astyanax fasciatus mexicanus</name>
    <dbReference type="NCBI Taxonomy" id="7994"/>
    <lineage>
        <taxon>Eukaryota</taxon>
        <taxon>Metazoa</taxon>
        <taxon>Chordata</taxon>
        <taxon>Craniata</taxon>
        <taxon>Vertebrata</taxon>
        <taxon>Euteleostomi</taxon>
        <taxon>Actinopterygii</taxon>
        <taxon>Neopterygii</taxon>
        <taxon>Teleostei</taxon>
        <taxon>Ostariophysi</taxon>
        <taxon>Characiformes</taxon>
        <taxon>Characoidei</taxon>
        <taxon>Acestrorhamphidae</taxon>
        <taxon>Acestrorhamphinae</taxon>
        <taxon>Astyanax</taxon>
    </lineage>
</organism>
<dbReference type="Pfam" id="PF00193">
    <property type="entry name" value="Xlink"/>
    <property type="match status" value="1"/>
</dbReference>
<evidence type="ECO:0000256" key="25">
    <source>
        <dbReference type="SAM" id="MobiDB-lite"/>
    </source>
</evidence>
<evidence type="ECO:0000256" key="15">
    <source>
        <dbReference type="ARBA" id="ARBA00023170"/>
    </source>
</evidence>
<evidence type="ECO:0000256" key="2">
    <source>
        <dbReference type="ARBA" id="ARBA00004251"/>
    </source>
</evidence>
<sequence>MSTLSASMWIVFCLGLTFGLLASSWASPTQVANVKSCSHKGVFYVQGDKRHSLNFTEAEELCKVLGATLASAEQLNASHATGLEMCRYAWISNGDIAIVRQKSNPLCRAGLTGVIVFKPTDPGYDAFCYDNTDDDKNCNNTVNPGAAADPLPKPEDPSDATPTTEDPDDFYTDGPEMIPTAPPTSVSAHNETDADEDVETTQSTVLETTEPAGNTEVQSTASFAQPEPQTQQTTEEDEAEKKITTRVPVQDTPGSGMGETHMETVDHTEYTQSTSQHPAATEETTQSQTTPVSEDGYAGSVAPGVGGRMMNSPEDDKPNSGSSDWLIVVGVIVAVAAILLVCAAVATRKRWCGKRQTLMITSKSSSEGNGAAASVASSRAQEREQEMVTLMNKEKIQENGNTEEFTVITLEESPEKNQEA</sequence>
<feature type="compositionally biased region" description="Low complexity" evidence="25">
    <location>
        <begin position="278"/>
        <end position="293"/>
    </location>
</feature>
<keyword evidence="7" id="KW-0597">Phosphoprotein</keyword>
<keyword evidence="17" id="KW-0966">Cell projection</keyword>
<dbReference type="Proteomes" id="UP000694621">
    <property type="component" value="Unplaced"/>
</dbReference>
<evidence type="ECO:0000256" key="11">
    <source>
        <dbReference type="ARBA" id="ARBA00022974"/>
    </source>
</evidence>
<evidence type="ECO:0000256" key="19">
    <source>
        <dbReference type="ARBA" id="ARBA00029928"/>
    </source>
</evidence>
<keyword evidence="12 26" id="KW-1133">Transmembrane helix</keyword>
<evidence type="ECO:0000256" key="5">
    <source>
        <dbReference type="ARBA" id="ARBA00022475"/>
    </source>
</evidence>
<comment type="caution">
    <text evidence="24">Lacks conserved residue(s) required for the propagation of feature annotation.</text>
</comment>
<dbReference type="SMART" id="SM00445">
    <property type="entry name" value="LINK"/>
    <property type="match status" value="1"/>
</dbReference>
<evidence type="ECO:0000256" key="9">
    <source>
        <dbReference type="ARBA" id="ARBA00022729"/>
    </source>
</evidence>
<dbReference type="PROSITE" id="PS50963">
    <property type="entry name" value="LINK_2"/>
    <property type="match status" value="1"/>
</dbReference>
<feature type="compositionally biased region" description="Polar residues" evidence="25">
    <location>
        <begin position="200"/>
        <end position="223"/>
    </location>
</feature>
<dbReference type="GO" id="GO:0005576">
    <property type="term" value="C:extracellular region"/>
    <property type="evidence" value="ECO:0007669"/>
    <property type="project" value="UniProtKB-SubCell"/>
</dbReference>
<evidence type="ECO:0000256" key="17">
    <source>
        <dbReference type="ARBA" id="ARBA00023273"/>
    </source>
</evidence>
<evidence type="ECO:0000256" key="8">
    <source>
        <dbReference type="ARBA" id="ARBA00022692"/>
    </source>
</evidence>
<dbReference type="InterPro" id="IPR001231">
    <property type="entry name" value="CD44_antigen"/>
</dbReference>
<evidence type="ECO:0000256" key="23">
    <source>
        <dbReference type="ARBA" id="ARBA00032917"/>
    </source>
</evidence>
<feature type="region of interest" description="Disordered" evidence="25">
    <location>
        <begin position="401"/>
        <end position="420"/>
    </location>
</feature>
<dbReference type="GO" id="GO:0070374">
    <property type="term" value="P:positive regulation of ERK1 and ERK2 cascade"/>
    <property type="evidence" value="ECO:0007669"/>
    <property type="project" value="TreeGrafter"/>
</dbReference>
<evidence type="ECO:0000256" key="10">
    <source>
        <dbReference type="ARBA" id="ARBA00022889"/>
    </source>
</evidence>
<keyword evidence="15" id="KW-0675">Receptor</keyword>
<dbReference type="GO" id="GO:0016323">
    <property type="term" value="C:basolateral plasma membrane"/>
    <property type="evidence" value="ECO:0007669"/>
    <property type="project" value="TreeGrafter"/>
</dbReference>
<name>A0A8B9L1P6_ASTMX</name>
<feature type="disulfide bond" evidence="24">
    <location>
        <begin position="86"/>
        <end position="107"/>
    </location>
</feature>
<dbReference type="PANTHER" id="PTHR10225:SF6">
    <property type="entry name" value="CD44 ANTIGEN"/>
    <property type="match status" value="1"/>
</dbReference>
<comment type="subcellular location">
    <subcellularLocation>
        <location evidence="2">Cell membrane</location>
        <topology evidence="2">Single-pass type I membrane protein</topology>
    </subcellularLocation>
    <subcellularLocation>
        <location evidence="1">Cell projection</location>
        <location evidence="1">Microvillus</location>
    </subcellularLocation>
    <subcellularLocation>
        <location evidence="3">Secreted</location>
    </subcellularLocation>
</comment>
<protein>
    <recommendedName>
        <fullName evidence="4">CD44 antigen</fullName>
    </recommendedName>
    <alternativeName>
        <fullName evidence="22">GP90 lymphocyte homing/adhesion receptor</fullName>
    </alternativeName>
    <alternativeName>
        <fullName evidence="21">HUTCH-I</fullName>
    </alternativeName>
    <alternativeName>
        <fullName evidence="23">Hermes antigen</fullName>
    </alternativeName>
    <alternativeName>
        <fullName evidence="20">Hyaluronate receptor</fullName>
    </alternativeName>
    <alternativeName>
        <fullName evidence="18">Phagocytic glycoprotein 1</fullName>
    </alternativeName>
    <alternativeName>
        <fullName evidence="19">Phagocytic glycoprotein I</fullName>
    </alternativeName>
</protein>
<keyword evidence="10" id="KW-0130">Cell adhesion</keyword>
<evidence type="ECO:0000256" key="14">
    <source>
        <dbReference type="ARBA" id="ARBA00023157"/>
    </source>
</evidence>
<evidence type="ECO:0000259" key="28">
    <source>
        <dbReference type="PROSITE" id="PS50963"/>
    </source>
</evidence>
<keyword evidence="16" id="KW-0325">Glycoprotein</keyword>
<dbReference type="SUPFAM" id="SSF56436">
    <property type="entry name" value="C-type lectin-like"/>
    <property type="match status" value="1"/>
</dbReference>
<evidence type="ECO:0000256" key="7">
    <source>
        <dbReference type="ARBA" id="ARBA00022553"/>
    </source>
</evidence>
<reference evidence="29" key="1">
    <citation type="submission" date="2025-08" db="UniProtKB">
        <authorList>
            <consortium name="Ensembl"/>
        </authorList>
    </citation>
    <scope>IDENTIFICATION</scope>
</reference>
<evidence type="ECO:0000256" key="12">
    <source>
        <dbReference type="ARBA" id="ARBA00022989"/>
    </source>
</evidence>
<dbReference type="Gene3D" id="3.10.100.10">
    <property type="entry name" value="Mannose-Binding Protein A, subunit A"/>
    <property type="match status" value="1"/>
</dbReference>
<keyword evidence="13 26" id="KW-0472">Membrane</keyword>
<evidence type="ECO:0000256" key="16">
    <source>
        <dbReference type="ARBA" id="ARBA00023180"/>
    </source>
</evidence>
<evidence type="ECO:0000256" key="22">
    <source>
        <dbReference type="ARBA" id="ARBA00032514"/>
    </source>
</evidence>
<feature type="signal peptide" evidence="27">
    <location>
        <begin position="1"/>
        <end position="26"/>
    </location>
</feature>
<keyword evidence="5" id="KW-1003">Cell membrane</keyword>
<proteinExistence type="predicted"/>
<dbReference type="GO" id="GO:0005540">
    <property type="term" value="F:hyaluronic acid binding"/>
    <property type="evidence" value="ECO:0007669"/>
    <property type="project" value="InterPro"/>
</dbReference>
<accession>A0A8B9L1P6</accession>
<dbReference type="AlphaFoldDB" id="A0A8B9L1P6"/>
<evidence type="ECO:0000256" key="26">
    <source>
        <dbReference type="SAM" id="Phobius"/>
    </source>
</evidence>
<evidence type="ECO:0000256" key="1">
    <source>
        <dbReference type="ARBA" id="ARBA00004105"/>
    </source>
</evidence>
<dbReference type="GO" id="GO:0005902">
    <property type="term" value="C:microvillus"/>
    <property type="evidence" value="ECO:0007669"/>
    <property type="project" value="UniProtKB-SubCell"/>
</dbReference>
<evidence type="ECO:0000256" key="20">
    <source>
        <dbReference type="ARBA" id="ARBA00031179"/>
    </source>
</evidence>
<evidence type="ECO:0000313" key="30">
    <source>
        <dbReference type="Proteomes" id="UP000694621"/>
    </source>
</evidence>
<dbReference type="Ensembl" id="ENSAMXT00005047664.1">
    <property type="protein sequence ID" value="ENSAMXP00005043858.1"/>
    <property type="gene ID" value="ENSAMXG00005020393.1"/>
</dbReference>
<evidence type="ECO:0000313" key="29">
    <source>
        <dbReference type="Ensembl" id="ENSAMXP00005043858.1"/>
    </source>
</evidence>
<dbReference type="GO" id="GO:0007155">
    <property type="term" value="P:cell adhesion"/>
    <property type="evidence" value="ECO:0007669"/>
    <property type="project" value="UniProtKB-KW"/>
</dbReference>
<keyword evidence="11" id="KW-0654">Proteoglycan</keyword>
<dbReference type="GO" id="GO:0004896">
    <property type="term" value="F:cytokine receptor activity"/>
    <property type="evidence" value="ECO:0007669"/>
    <property type="project" value="TreeGrafter"/>
</dbReference>
<feature type="region of interest" description="Disordered" evidence="25">
    <location>
        <begin position="363"/>
        <end position="385"/>
    </location>
</feature>
<dbReference type="InterPro" id="IPR043210">
    <property type="entry name" value="CD44_antigen-like"/>
</dbReference>
<dbReference type="GO" id="GO:0035692">
    <property type="term" value="C:macrophage migration inhibitory factor receptor complex"/>
    <property type="evidence" value="ECO:0007669"/>
    <property type="project" value="TreeGrafter"/>
</dbReference>